<dbReference type="Gene3D" id="1.50.10.20">
    <property type="match status" value="1"/>
</dbReference>
<dbReference type="InterPro" id="IPR008930">
    <property type="entry name" value="Terpenoid_cyclase/PrenylTrfase"/>
</dbReference>
<dbReference type="CDD" id="cd00688">
    <property type="entry name" value="ISOPREN_C2_like"/>
    <property type="match status" value="1"/>
</dbReference>
<evidence type="ECO:0000313" key="3">
    <source>
        <dbReference type="EMBL" id="APZ91295.1"/>
    </source>
</evidence>
<reference evidence="3 4" key="1">
    <citation type="journal article" date="2016" name="Front. Microbiol.">
        <title>Fuerstia marisgermanicae gen. nov., sp. nov., an Unusual Member of the Phylum Planctomycetes from the German Wadden Sea.</title>
        <authorList>
            <person name="Kohn T."/>
            <person name="Heuer A."/>
            <person name="Jogler M."/>
            <person name="Vollmers J."/>
            <person name="Boedeker C."/>
            <person name="Bunk B."/>
            <person name="Rast P."/>
            <person name="Borchert D."/>
            <person name="Glockner I."/>
            <person name="Freese H.M."/>
            <person name="Klenk H.P."/>
            <person name="Overmann J."/>
            <person name="Kaster A.K."/>
            <person name="Rohde M."/>
            <person name="Wiegand S."/>
            <person name="Jogler C."/>
        </authorList>
    </citation>
    <scope>NUCLEOTIDE SEQUENCE [LARGE SCALE GENOMIC DNA]</scope>
    <source>
        <strain evidence="3 4">NH11</strain>
    </source>
</reference>
<sequence precursor="true">MCRLNVMLSFTAFMLVTATNIFPSSPIANAEDGFKLQQSASVEIIKRALPVITEGAETWMADNDCLSCHRISFAAWSFNRALEAGFAADRDDAEKIRAWATSWKKIVNPTRREGTTQAEALLGDPDTVAQLLIGRPVIAEGSADPEWVATYRASLGSSQQEDGSWKSGGQLPLQKRPKKETQDVTTHWSLIALAATSPGKPAEDPAFVNAKPWLAAESTGTSTEWWATKLILERLTGEEATALDLRQTLLSFQNRDGGWGWLTADDSDALGTAIALYPLVQDGLVSETPAIQDAINYLGSTQNDEGGWSVNGTKKNSRDEVTETASYWAACWAIIALSETVNKNHGVTALD</sequence>
<accession>A0A1P8WB70</accession>
<feature type="signal peptide" evidence="2">
    <location>
        <begin position="1"/>
        <end position="30"/>
    </location>
</feature>
<dbReference type="OrthoDB" id="266928at2"/>
<organism evidence="3 4">
    <name type="scientific">Fuerstiella marisgermanici</name>
    <dbReference type="NCBI Taxonomy" id="1891926"/>
    <lineage>
        <taxon>Bacteria</taxon>
        <taxon>Pseudomonadati</taxon>
        <taxon>Planctomycetota</taxon>
        <taxon>Planctomycetia</taxon>
        <taxon>Planctomycetales</taxon>
        <taxon>Planctomycetaceae</taxon>
        <taxon>Fuerstiella</taxon>
    </lineage>
</organism>
<dbReference type="Proteomes" id="UP000187735">
    <property type="component" value="Chromosome"/>
</dbReference>
<name>A0A1P8WB70_9PLAN</name>
<proteinExistence type="predicted"/>
<dbReference type="AlphaFoldDB" id="A0A1P8WB70"/>
<evidence type="ECO:0000256" key="2">
    <source>
        <dbReference type="SAM" id="SignalP"/>
    </source>
</evidence>
<dbReference type="KEGG" id="fmr:Fuma_00883"/>
<keyword evidence="4" id="KW-1185">Reference proteome</keyword>
<dbReference type="EMBL" id="CP017641">
    <property type="protein sequence ID" value="APZ91295.1"/>
    <property type="molecule type" value="Genomic_DNA"/>
</dbReference>
<protein>
    <submittedName>
        <fullName evidence="3">2,3-oxidosqualene cyclase</fullName>
    </submittedName>
</protein>
<feature type="chain" id="PRO_5010344428" evidence="2">
    <location>
        <begin position="31"/>
        <end position="351"/>
    </location>
</feature>
<evidence type="ECO:0000313" key="4">
    <source>
        <dbReference type="Proteomes" id="UP000187735"/>
    </source>
</evidence>
<gene>
    <name evidence="3" type="ORF">Fuma_00883</name>
</gene>
<evidence type="ECO:0000256" key="1">
    <source>
        <dbReference type="SAM" id="MobiDB-lite"/>
    </source>
</evidence>
<keyword evidence="2" id="KW-0732">Signal</keyword>
<feature type="region of interest" description="Disordered" evidence="1">
    <location>
        <begin position="158"/>
        <end position="181"/>
    </location>
</feature>
<dbReference type="STRING" id="1891926.Fuma_00883"/>
<dbReference type="SUPFAM" id="SSF48239">
    <property type="entry name" value="Terpenoid cyclases/Protein prenyltransferases"/>
    <property type="match status" value="1"/>
</dbReference>